<organism evidence="5 6">
    <name type="scientific">Klebsiella pneumoniae</name>
    <dbReference type="NCBI Taxonomy" id="573"/>
    <lineage>
        <taxon>Bacteria</taxon>
        <taxon>Pseudomonadati</taxon>
        <taxon>Pseudomonadota</taxon>
        <taxon>Gammaproteobacteria</taxon>
        <taxon>Enterobacterales</taxon>
        <taxon>Enterobacteriaceae</taxon>
        <taxon>Klebsiella/Raoultella group</taxon>
        <taxon>Klebsiella</taxon>
        <taxon>Klebsiella pneumoniae complex</taxon>
    </lineage>
</organism>
<dbReference type="EMBL" id="UGLH01000006">
    <property type="protein sequence ID" value="STT85229.1"/>
    <property type="molecule type" value="Genomic_DNA"/>
</dbReference>
<evidence type="ECO:0000256" key="2">
    <source>
        <dbReference type="ARBA" id="ARBA00022475"/>
    </source>
</evidence>
<protein>
    <submittedName>
        <fullName evidence="5">Cation-transporting P-type ATPase</fullName>
        <ecNumber evidence="5">3.6.3.-</ecNumber>
    </submittedName>
</protein>
<dbReference type="GO" id="GO:1990573">
    <property type="term" value="P:potassium ion import across plasma membrane"/>
    <property type="evidence" value="ECO:0007669"/>
    <property type="project" value="TreeGrafter"/>
</dbReference>
<dbReference type="InterPro" id="IPR023298">
    <property type="entry name" value="ATPase_P-typ_TM_dom_sf"/>
</dbReference>
<reference evidence="5 6" key="1">
    <citation type="submission" date="2018-06" db="EMBL/GenBank/DDBJ databases">
        <authorList>
            <consortium name="Pathogen Informatics"/>
            <person name="Doyle S."/>
        </authorList>
    </citation>
    <scope>NUCLEOTIDE SEQUENCE [LARGE SCALE GENOMIC DNA]</scope>
    <source>
        <strain evidence="5 6">NCTC5047</strain>
    </source>
</reference>
<feature type="transmembrane region" description="Helical" evidence="3">
    <location>
        <begin position="137"/>
        <end position="156"/>
    </location>
</feature>
<dbReference type="Pfam" id="PF00689">
    <property type="entry name" value="Cation_ATPase_C"/>
    <property type="match status" value="1"/>
</dbReference>
<dbReference type="GO" id="GO:0005886">
    <property type="term" value="C:plasma membrane"/>
    <property type="evidence" value="ECO:0007669"/>
    <property type="project" value="UniProtKB-SubCell"/>
</dbReference>
<accession>A0A377XNV3</accession>
<dbReference type="EC" id="3.6.3.-" evidence="5"/>
<evidence type="ECO:0000313" key="6">
    <source>
        <dbReference type="Proteomes" id="UP000254340"/>
    </source>
</evidence>
<proteinExistence type="predicted"/>
<dbReference type="PANTHER" id="PTHR43294">
    <property type="entry name" value="SODIUM/POTASSIUM-TRANSPORTING ATPASE SUBUNIT ALPHA"/>
    <property type="match status" value="1"/>
</dbReference>
<gene>
    <name evidence="5" type="primary">ctpF_7</name>
    <name evidence="5" type="ORF">NCTC5047_06311</name>
</gene>
<keyword evidence="3" id="KW-0472">Membrane</keyword>
<dbReference type="GO" id="GO:0006883">
    <property type="term" value="P:intracellular sodium ion homeostasis"/>
    <property type="evidence" value="ECO:0007669"/>
    <property type="project" value="TreeGrafter"/>
</dbReference>
<keyword evidence="3" id="KW-1133">Transmembrane helix</keyword>
<keyword evidence="5" id="KW-0378">Hydrolase</keyword>
<dbReference type="PANTHER" id="PTHR43294:SF21">
    <property type="entry name" value="CATION TRANSPORTING ATPASE"/>
    <property type="match status" value="1"/>
</dbReference>
<dbReference type="GO" id="GO:0005391">
    <property type="term" value="F:P-type sodium:potassium-exchanging transporter activity"/>
    <property type="evidence" value="ECO:0007669"/>
    <property type="project" value="TreeGrafter"/>
</dbReference>
<dbReference type="Gene3D" id="1.20.1110.10">
    <property type="entry name" value="Calcium-transporting ATPase, transmembrane domain"/>
    <property type="match status" value="2"/>
</dbReference>
<evidence type="ECO:0000256" key="1">
    <source>
        <dbReference type="ARBA" id="ARBA00004651"/>
    </source>
</evidence>
<dbReference type="Proteomes" id="UP000254340">
    <property type="component" value="Unassembled WGS sequence"/>
</dbReference>
<dbReference type="GO" id="GO:0016787">
    <property type="term" value="F:hydrolase activity"/>
    <property type="evidence" value="ECO:0007669"/>
    <property type="project" value="UniProtKB-KW"/>
</dbReference>
<dbReference type="GO" id="GO:0036376">
    <property type="term" value="P:sodium ion export across plasma membrane"/>
    <property type="evidence" value="ECO:0007669"/>
    <property type="project" value="TreeGrafter"/>
</dbReference>
<comment type="subcellular location">
    <subcellularLocation>
        <location evidence="1">Cell membrane</location>
        <topology evidence="1">Multi-pass membrane protein</topology>
    </subcellularLocation>
</comment>
<feature type="transmembrane region" description="Helical" evidence="3">
    <location>
        <begin position="106"/>
        <end position="125"/>
    </location>
</feature>
<dbReference type="InterPro" id="IPR050510">
    <property type="entry name" value="Cation_transp_ATPase_P-type"/>
</dbReference>
<dbReference type="AlphaFoldDB" id="A0A377XNV3"/>
<evidence type="ECO:0000313" key="5">
    <source>
        <dbReference type="EMBL" id="STT85229.1"/>
    </source>
</evidence>
<evidence type="ECO:0000256" key="3">
    <source>
        <dbReference type="SAM" id="Phobius"/>
    </source>
</evidence>
<dbReference type="GO" id="GO:1902600">
    <property type="term" value="P:proton transmembrane transport"/>
    <property type="evidence" value="ECO:0007669"/>
    <property type="project" value="TreeGrafter"/>
</dbReference>
<dbReference type="InterPro" id="IPR006068">
    <property type="entry name" value="ATPase_P-typ_cation-transptr_C"/>
</dbReference>
<feature type="domain" description="Cation-transporting P-type ATPase C-terminal" evidence="4">
    <location>
        <begin position="2"/>
        <end position="158"/>
    </location>
</feature>
<keyword evidence="3" id="KW-0812">Transmembrane</keyword>
<name>A0A377XNV3_KLEPN</name>
<feature type="transmembrane region" description="Helical" evidence="3">
    <location>
        <begin position="36"/>
        <end position="55"/>
    </location>
</feature>
<evidence type="ECO:0000259" key="4">
    <source>
        <dbReference type="Pfam" id="PF00689"/>
    </source>
</evidence>
<feature type="transmembrane region" description="Helical" evidence="3">
    <location>
        <begin position="67"/>
        <end position="86"/>
    </location>
</feature>
<dbReference type="GO" id="GO:0030007">
    <property type="term" value="P:intracellular potassium ion homeostasis"/>
    <property type="evidence" value="ECO:0007669"/>
    <property type="project" value="TreeGrafter"/>
</dbReference>
<dbReference type="SUPFAM" id="SSF81665">
    <property type="entry name" value="Calcium ATPase, transmembrane domain M"/>
    <property type="match status" value="1"/>
</dbReference>
<sequence>MATSATLSFGLAFEAGEKNIMRRPPRDPKIHVMDGFAIWRVAFVGSMIAVSAFILEAWLQPRGYSPEFIRTVLLQTLVTAQWFYMLNCRVSDGFSLTKGLLANKGIWIVSGVLLVLQLLIIYAPFMQMLFGTTGLPFRYWVITFIIGFAMFLIVELEKPLTRKWRSA</sequence>
<keyword evidence="2" id="KW-1003">Cell membrane</keyword>